<dbReference type="EMBL" id="JBHULL010000041">
    <property type="protein sequence ID" value="MFD2584731.1"/>
    <property type="molecule type" value="Genomic_DNA"/>
</dbReference>
<protein>
    <submittedName>
        <fullName evidence="2">Uncharacterized protein</fullName>
    </submittedName>
</protein>
<comment type="caution">
    <text evidence="2">The sequence shown here is derived from an EMBL/GenBank/DDBJ whole genome shotgun (WGS) entry which is preliminary data.</text>
</comment>
<dbReference type="Proteomes" id="UP001597461">
    <property type="component" value="Unassembled WGS sequence"/>
</dbReference>
<feature type="transmembrane region" description="Helical" evidence="1">
    <location>
        <begin position="136"/>
        <end position="156"/>
    </location>
</feature>
<evidence type="ECO:0000256" key="1">
    <source>
        <dbReference type="SAM" id="Phobius"/>
    </source>
</evidence>
<organism evidence="2 3">
    <name type="scientific">Pedobacter vanadiisoli</name>
    <dbReference type="NCBI Taxonomy" id="1761975"/>
    <lineage>
        <taxon>Bacteria</taxon>
        <taxon>Pseudomonadati</taxon>
        <taxon>Bacteroidota</taxon>
        <taxon>Sphingobacteriia</taxon>
        <taxon>Sphingobacteriales</taxon>
        <taxon>Sphingobacteriaceae</taxon>
        <taxon>Pedobacter</taxon>
    </lineage>
</organism>
<accession>A0ABW5MQZ7</accession>
<feature type="transmembrane region" description="Helical" evidence="1">
    <location>
        <begin position="45"/>
        <end position="71"/>
    </location>
</feature>
<keyword evidence="1" id="KW-0472">Membrane</keyword>
<evidence type="ECO:0000313" key="3">
    <source>
        <dbReference type="Proteomes" id="UP001597461"/>
    </source>
</evidence>
<feature type="transmembrane region" description="Helical" evidence="1">
    <location>
        <begin position="83"/>
        <end position="104"/>
    </location>
</feature>
<gene>
    <name evidence="2" type="ORF">ACFSR6_19710</name>
</gene>
<proteinExistence type="predicted"/>
<dbReference type="RefSeq" id="WP_379082087.1">
    <property type="nucleotide sequence ID" value="NZ_JBHULL010000041.1"/>
</dbReference>
<keyword evidence="1" id="KW-1133">Transmembrane helix</keyword>
<name>A0ABW5MQZ7_9SPHI</name>
<keyword evidence="3" id="KW-1185">Reference proteome</keyword>
<reference evidence="3" key="1">
    <citation type="journal article" date="2019" name="Int. J. Syst. Evol. Microbiol.">
        <title>The Global Catalogue of Microorganisms (GCM) 10K type strain sequencing project: providing services to taxonomists for standard genome sequencing and annotation.</title>
        <authorList>
            <consortium name="The Broad Institute Genomics Platform"/>
            <consortium name="The Broad Institute Genome Sequencing Center for Infectious Disease"/>
            <person name="Wu L."/>
            <person name="Ma J."/>
        </authorList>
    </citation>
    <scope>NUCLEOTIDE SEQUENCE [LARGE SCALE GENOMIC DNA]</scope>
    <source>
        <strain evidence="3">KCTC 42866</strain>
    </source>
</reference>
<evidence type="ECO:0000313" key="2">
    <source>
        <dbReference type="EMBL" id="MFD2584731.1"/>
    </source>
</evidence>
<sequence length="251" mass="29314">MYAPIELAISLIFILLAIFFPYQGPALYAQANFKSLHVQYAKWELFAFVPLFTYIILIAYFSGNFYSWLFVHTQVKDASLFQYYPADVAWYAFSSIFAFGLVSIPMELTYRFLLKERYEEYIAYTNMKHGFNGHKIIRPLSILLITVSSVLLFFGFKYSVKVFQKNIVFNPFLSFEVKTQNISAISSIYFVEMVKHKKGNMQKPHYYVKFSDGSFWNTNEEMGITKDEDKVMEYLSAQAKVKIDTSTFDPD</sequence>
<keyword evidence="1" id="KW-0812">Transmembrane</keyword>